<organism evidence="2 3">
    <name type="scientific">Streptomyces justiciae</name>
    <dbReference type="NCBI Taxonomy" id="2780140"/>
    <lineage>
        <taxon>Bacteria</taxon>
        <taxon>Bacillati</taxon>
        <taxon>Actinomycetota</taxon>
        <taxon>Actinomycetes</taxon>
        <taxon>Kitasatosporales</taxon>
        <taxon>Streptomycetaceae</taxon>
        <taxon>Streptomyces</taxon>
    </lineage>
</organism>
<dbReference type="RefSeq" id="WP_314206589.1">
    <property type="nucleotide sequence ID" value="NZ_JAVTLL010000033.1"/>
</dbReference>
<reference evidence="3" key="1">
    <citation type="submission" date="2023-07" db="EMBL/GenBank/DDBJ databases">
        <title>Draft genome sequence of the endophytic actinobacterium Streptomyces justiciae WPN32, a potential antibiotic producer.</title>
        <authorList>
            <person name="Yasawong M."/>
            <person name="Pana W."/>
            <person name="Ganta P."/>
            <person name="Santapan N."/>
            <person name="Songngamsuk T."/>
            <person name="Phatcharaharikarn M."/>
            <person name="Kerdtoob S."/>
            <person name="Nantapong N."/>
        </authorList>
    </citation>
    <scope>NUCLEOTIDE SEQUENCE [LARGE SCALE GENOMIC DNA]</scope>
    <source>
        <strain evidence="3">WPN32</strain>
    </source>
</reference>
<dbReference type="InterPro" id="IPR025591">
    <property type="entry name" value="RloB"/>
</dbReference>
<feature type="compositionally biased region" description="Basic and acidic residues" evidence="1">
    <location>
        <begin position="1"/>
        <end position="11"/>
    </location>
</feature>
<sequence length="196" mass="22121">MARPFPREGSGRRRGPTRRSAQTVLVVCGSKETERQYLQGLREHLRNPAVSVVVRGKACSPSQLVDYAKKQRVLSKGSFDEVWCVFDVDQFVDVAEAAVAARKAGIRVAVSNPCFELWLLLHFAPQTAHIPTYKKLLPLLQKHVPGYDKTRVDFALYRDGRADAVERARKLDPTGGDHARNPSTGIWRLVERMEER</sequence>
<keyword evidence="3" id="KW-1185">Reference proteome</keyword>
<evidence type="ECO:0000313" key="3">
    <source>
        <dbReference type="Proteomes" id="UP001257948"/>
    </source>
</evidence>
<name>A0ABU3M3Z8_9ACTN</name>
<gene>
    <name evidence="2" type="ORF">RQC66_36410</name>
</gene>
<protein>
    <submittedName>
        <fullName evidence="2">RloB family protein</fullName>
    </submittedName>
</protein>
<feature type="region of interest" description="Disordered" evidence="1">
    <location>
        <begin position="1"/>
        <end position="20"/>
    </location>
</feature>
<dbReference type="Proteomes" id="UP001257948">
    <property type="component" value="Unassembled WGS sequence"/>
</dbReference>
<dbReference type="Pfam" id="PF13707">
    <property type="entry name" value="RloB"/>
    <property type="match status" value="1"/>
</dbReference>
<evidence type="ECO:0000313" key="2">
    <source>
        <dbReference type="EMBL" id="MDT7846212.1"/>
    </source>
</evidence>
<accession>A0ABU3M3Z8</accession>
<comment type="caution">
    <text evidence="2">The sequence shown here is derived from an EMBL/GenBank/DDBJ whole genome shotgun (WGS) entry which is preliminary data.</text>
</comment>
<proteinExistence type="predicted"/>
<dbReference type="EMBL" id="JAVTLL010000033">
    <property type="protein sequence ID" value="MDT7846212.1"/>
    <property type="molecule type" value="Genomic_DNA"/>
</dbReference>
<evidence type="ECO:0000256" key="1">
    <source>
        <dbReference type="SAM" id="MobiDB-lite"/>
    </source>
</evidence>